<dbReference type="EMBL" id="CP009247">
    <property type="protein sequence ID" value="APT88652.1"/>
    <property type="molecule type" value="Genomic_DNA"/>
</dbReference>
<evidence type="ECO:0000256" key="3">
    <source>
        <dbReference type="SAM" id="MobiDB-lite"/>
    </source>
</evidence>
<reference evidence="5 6" key="1">
    <citation type="submission" date="2014-08" db="EMBL/GenBank/DDBJ databases">
        <title>Complete genome sequence of Corynebacterium frankenforstense ST18(T) (=DSM 45800(T)), isolated from raw cow milk.</title>
        <authorList>
            <person name="Ruckert C."/>
            <person name="Albersmeier A."/>
            <person name="Winkler A."/>
            <person name="Lipski A."/>
            <person name="Kalinowski J."/>
        </authorList>
    </citation>
    <scope>NUCLEOTIDE SEQUENCE [LARGE SCALE GENOMIC DNA]</scope>
    <source>
        <strain evidence="5 6">ST18</strain>
    </source>
</reference>
<keyword evidence="6" id="KW-1185">Reference proteome</keyword>
<dbReference type="STRING" id="1437875.CFRA_04555"/>
<accession>A0A1L7CS40</accession>
<feature type="region of interest" description="Disordered" evidence="3">
    <location>
        <begin position="249"/>
        <end position="274"/>
    </location>
</feature>
<dbReference type="Gene3D" id="3.90.245.10">
    <property type="entry name" value="Ribonucleoside hydrolase-like"/>
    <property type="match status" value="1"/>
</dbReference>
<evidence type="ECO:0000313" key="6">
    <source>
        <dbReference type="Proteomes" id="UP000185434"/>
    </source>
</evidence>
<gene>
    <name evidence="5" type="ORF">CFRA_04555</name>
</gene>
<dbReference type="GO" id="GO:0008477">
    <property type="term" value="F:purine nucleosidase activity"/>
    <property type="evidence" value="ECO:0007669"/>
    <property type="project" value="TreeGrafter"/>
</dbReference>
<dbReference type="InterPro" id="IPR023186">
    <property type="entry name" value="IUNH"/>
</dbReference>
<evidence type="ECO:0000256" key="1">
    <source>
        <dbReference type="ARBA" id="ARBA00022801"/>
    </source>
</evidence>
<dbReference type="PANTHER" id="PTHR12304:SF4">
    <property type="entry name" value="URIDINE NUCLEOSIDASE"/>
    <property type="match status" value="1"/>
</dbReference>
<name>A0A1L7CS40_9CORY</name>
<proteinExistence type="predicted"/>
<keyword evidence="2" id="KW-0326">Glycosidase</keyword>
<dbReference type="Pfam" id="PF01156">
    <property type="entry name" value="IU_nuc_hydro"/>
    <property type="match status" value="1"/>
</dbReference>
<dbReference type="GO" id="GO:0005829">
    <property type="term" value="C:cytosol"/>
    <property type="evidence" value="ECO:0007669"/>
    <property type="project" value="TreeGrafter"/>
</dbReference>
<dbReference type="PANTHER" id="PTHR12304">
    <property type="entry name" value="INOSINE-URIDINE PREFERRING NUCLEOSIDE HYDROLASE"/>
    <property type="match status" value="1"/>
</dbReference>
<protein>
    <recommendedName>
        <fullName evidence="4">Inosine/uridine-preferring nucleoside hydrolase domain-containing protein</fullName>
    </recommendedName>
</protein>
<sequence>MDDALALVYLAGLHVAGEITLAGVSATAGNTTAHQAAANSAWILRLCGLGDIPVVAGLPAPEHVELTTTPDTHGPTGTGYLRAEVDPQRLPAGPEALTDLWGRVEADRLIVTGPATDAAFRLRSGARLPRTTLMGGTYDYPGNTTPFAEWNSWVDPHAAAELFDSGTAVTVCSLAVTERFTVDPDFLGELIAALGPVPVAKRLPEMLRWYFEFHRAVGEGYLAQIHDAVTCMIALGTVDFTATPARVHVDTEGEHRGRTTADREGNATSEGGTSASNALIVDDVDVAGARAELLRSATLLAGFLR</sequence>
<dbReference type="AlphaFoldDB" id="A0A1L7CS40"/>
<organism evidence="5 6">
    <name type="scientific">Corynebacterium frankenforstense DSM 45800</name>
    <dbReference type="NCBI Taxonomy" id="1437875"/>
    <lineage>
        <taxon>Bacteria</taxon>
        <taxon>Bacillati</taxon>
        <taxon>Actinomycetota</taxon>
        <taxon>Actinomycetes</taxon>
        <taxon>Mycobacteriales</taxon>
        <taxon>Corynebacteriaceae</taxon>
        <taxon>Corynebacterium</taxon>
    </lineage>
</organism>
<dbReference type="KEGG" id="cfk:CFRA_04555"/>
<evidence type="ECO:0000313" key="5">
    <source>
        <dbReference type="EMBL" id="APT88652.1"/>
    </source>
</evidence>
<feature type="domain" description="Inosine/uridine-preferring nucleoside hydrolase" evidence="4">
    <location>
        <begin position="1"/>
        <end position="288"/>
    </location>
</feature>
<evidence type="ECO:0000259" key="4">
    <source>
        <dbReference type="Pfam" id="PF01156"/>
    </source>
</evidence>
<dbReference type="InterPro" id="IPR036452">
    <property type="entry name" value="Ribo_hydro-like"/>
</dbReference>
<feature type="compositionally biased region" description="Basic and acidic residues" evidence="3">
    <location>
        <begin position="249"/>
        <end position="265"/>
    </location>
</feature>
<dbReference type="InterPro" id="IPR001910">
    <property type="entry name" value="Inosine/uridine_hydrolase_dom"/>
</dbReference>
<evidence type="ECO:0000256" key="2">
    <source>
        <dbReference type="ARBA" id="ARBA00023295"/>
    </source>
</evidence>
<dbReference type="GO" id="GO:0006152">
    <property type="term" value="P:purine nucleoside catabolic process"/>
    <property type="evidence" value="ECO:0007669"/>
    <property type="project" value="TreeGrafter"/>
</dbReference>
<keyword evidence="1" id="KW-0378">Hydrolase</keyword>
<dbReference type="Proteomes" id="UP000185434">
    <property type="component" value="Chromosome"/>
</dbReference>
<dbReference type="SUPFAM" id="SSF53590">
    <property type="entry name" value="Nucleoside hydrolase"/>
    <property type="match status" value="1"/>
</dbReference>